<keyword evidence="4" id="KW-1185">Reference proteome</keyword>
<evidence type="ECO:0000256" key="2">
    <source>
        <dbReference type="SAM" id="MobiDB-lite"/>
    </source>
</evidence>
<dbReference type="RefSeq" id="XP_066658077.1">
    <property type="nucleotide sequence ID" value="XM_066799569.1"/>
</dbReference>
<reference evidence="3 4" key="1">
    <citation type="submission" date="2024-04" db="EMBL/GenBank/DDBJ databases">
        <title>Phyllosticta paracitricarpa is synonymous to the EU quarantine fungus P. citricarpa based on phylogenomic analyses.</title>
        <authorList>
            <consortium name="Lawrence Berkeley National Laboratory"/>
            <person name="Van ingen-buijs V.A."/>
            <person name="Van westerhoven A.C."/>
            <person name="Haridas S."/>
            <person name="Skiadas P."/>
            <person name="Martin F."/>
            <person name="Groenewald J.Z."/>
            <person name="Crous P.W."/>
            <person name="Seidl M.F."/>
        </authorList>
    </citation>
    <scope>NUCLEOTIDE SEQUENCE [LARGE SCALE GENOMIC DNA]</scope>
    <source>
        <strain evidence="3 4">CPC 17464</strain>
    </source>
</reference>
<dbReference type="SUPFAM" id="SSF90257">
    <property type="entry name" value="Myosin rod fragments"/>
    <property type="match status" value="1"/>
</dbReference>
<dbReference type="Proteomes" id="UP001360953">
    <property type="component" value="Unassembled WGS sequence"/>
</dbReference>
<sequence>MAEKTSLRRYGHFSQGQYPNADPQKILSEDDARSVLQKYNRGRAGPGQLKEEFIQFYVRNFDSRGYLVDSSLTASRGRHELPLAAEVAQRLMEEKNAKDSDKSSGNKGQSAVVMGIPDTATNTNLNTNSNGSTCTLLETTTTYHKETNTETVKIANFSTAGKGHRLDGGSLPKTPTKNKEPTSVLKRLAESPELRETNKRLKRENDKRATELQLSKSKLHRVEAELSIQRLQVAGLNDSIRSLETQNQQLEGERSNLDSELKETSGKAKALIRALDMSKEDKNKTTSQLNERSAKCNELENVVQGKTDQCNQLQAEIAAAKKEKDTAQGELQEKDEECEKLRRQVEHEGLYANVTRSVAARLLFAVDQMYDQIDSTEQDDFLEGIKSELGDGRYNSMLEWGKRMTQQEYS</sequence>
<proteinExistence type="predicted"/>
<feature type="region of interest" description="Disordered" evidence="2">
    <location>
        <begin position="158"/>
        <end position="184"/>
    </location>
</feature>
<keyword evidence="1" id="KW-0175">Coiled coil</keyword>
<evidence type="ECO:0000313" key="3">
    <source>
        <dbReference type="EMBL" id="KAK7541146.1"/>
    </source>
</evidence>
<dbReference type="EMBL" id="JBBPEH010000003">
    <property type="protein sequence ID" value="KAK7541146.1"/>
    <property type="molecule type" value="Genomic_DNA"/>
</dbReference>
<feature type="region of interest" description="Disordered" evidence="2">
    <location>
        <begin position="1"/>
        <end position="24"/>
    </location>
</feature>
<gene>
    <name evidence="3" type="ORF">J3D65DRAFT_617628</name>
</gene>
<accession>A0ABR1M0Z1</accession>
<feature type="coiled-coil region" evidence="1">
    <location>
        <begin position="296"/>
        <end position="344"/>
    </location>
</feature>
<name>A0ABR1M0Z1_9PEZI</name>
<evidence type="ECO:0000256" key="1">
    <source>
        <dbReference type="SAM" id="Coils"/>
    </source>
</evidence>
<dbReference type="Gene3D" id="1.10.287.1490">
    <property type="match status" value="1"/>
</dbReference>
<protein>
    <submittedName>
        <fullName evidence="3">Uncharacterized protein</fullName>
    </submittedName>
</protein>
<feature type="coiled-coil region" evidence="1">
    <location>
        <begin position="233"/>
        <end position="267"/>
    </location>
</feature>
<comment type="caution">
    <text evidence="3">The sequence shown here is derived from an EMBL/GenBank/DDBJ whole genome shotgun (WGS) entry which is preliminary data.</text>
</comment>
<dbReference type="GeneID" id="92032475"/>
<evidence type="ECO:0000313" key="4">
    <source>
        <dbReference type="Proteomes" id="UP001360953"/>
    </source>
</evidence>
<organism evidence="3 4">
    <name type="scientific">Phyllosticta citribraziliensis</name>
    <dbReference type="NCBI Taxonomy" id="989973"/>
    <lineage>
        <taxon>Eukaryota</taxon>
        <taxon>Fungi</taxon>
        <taxon>Dikarya</taxon>
        <taxon>Ascomycota</taxon>
        <taxon>Pezizomycotina</taxon>
        <taxon>Dothideomycetes</taxon>
        <taxon>Dothideomycetes incertae sedis</taxon>
        <taxon>Botryosphaeriales</taxon>
        <taxon>Phyllostictaceae</taxon>
        <taxon>Phyllosticta</taxon>
    </lineage>
</organism>